<name>E2A828_CAMFO</name>
<reference evidence="3 4" key="1">
    <citation type="journal article" date="2010" name="Science">
        <title>Genomic comparison of the ants Camponotus floridanus and Harpegnathos saltator.</title>
        <authorList>
            <person name="Bonasio R."/>
            <person name="Zhang G."/>
            <person name="Ye C."/>
            <person name="Mutti N.S."/>
            <person name="Fang X."/>
            <person name="Qin N."/>
            <person name="Donahue G."/>
            <person name="Yang P."/>
            <person name="Li Q."/>
            <person name="Li C."/>
            <person name="Zhang P."/>
            <person name="Huang Z."/>
            <person name="Berger S.L."/>
            <person name="Reinberg D."/>
            <person name="Wang J."/>
            <person name="Liebig J."/>
        </authorList>
    </citation>
    <scope>NUCLEOTIDE SEQUENCE [LARGE SCALE GENOMIC DNA]</scope>
    <source>
        <strain evidence="4">C129</strain>
    </source>
</reference>
<keyword evidence="2" id="KW-1133">Transmembrane helix</keyword>
<keyword evidence="2" id="KW-0812">Transmembrane</keyword>
<evidence type="ECO:0000256" key="2">
    <source>
        <dbReference type="SAM" id="Phobius"/>
    </source>
</evidence>
<protein>
    <submittedName>
        <fullName evidence="3">Uncharacterized protein</fullName>
    </submittedName>
</protein>
<evidence type="ECO:0000256" key="1">
    <source>
        <dbReference type="SAM" id="MobiDB-lite"/>
    </source>
</evidence>
<gene>
    <name evidence="3" type="ORF">EAG_08718</name>
</gene>
<proteinExistence type="predicted"/>
<feature type="transmembrane region" description="Helical" evidence="2">
    <location>
        <begin position="197"/>
        <end position="223"/>
    </location>
</feature>
<keyword evidence="2" id="KW-0472">Membrane</keyword>
<dbReference type="EMBL" id="GL437468">
    <property type="protein sequence ID" value="EFN70423.1"/>
    <property type="molecule type" value="Genomic_DNA"/>
</dbReference>
<evidence type="ECO:0000313" key="4">
    <source>
        <dbReference type="Proteomes" id="UP000000311"/>
    </source>
</evidence>
<dbReference type="Proteomes" id="UP000000311">
    <property type="component" value="Unassembled WGS sequence"/>
</dbReference>
<dbReference type="AlphaFoldDB" id="E2A828"/>
<evidence type="ECO:0000313" key="3">
    <source>
        <dbReference type="EMBL" id="EFN70423.1"/>
    </source>
</evidence>
<dbReference type="OMA" id="RKMHVYL"/>
<feature type="region of interest" description="Disordered" evidence="1">
    <location>
        <begin position="26"/>
        <end position="50"/>
    </location>
</feature>
<organism evidence="4">
    <name type="scientific">Camponotus floridanus</name>
    <name type="common">Florida carpenter ant</name>
    <dbReference type="NCBI Taxonomy" id="104421"/>
    <lineage>
        <taxon>Eukaryota</taxon>
        <taxon>Metazoa</taxon>
        <taxon>Ecdysozoa</taxon>
        <taxon>Arthropoda</taxon>
        <taxon>Hexapoda</taxon>
        <taxon>Insecta</taxon>
        <taxon>Pterygota</taxon>
        <taxon>Neoptera</taxon>
        <taxon>Endopterygota</taxon>
        <taxon>Hymenoptera</taxon>
        <taxon>Apocrita</taxon>
        <taxon>Aculeata</taxon>
        <taxon>Formicoidea</taxon>
        <taxon>Formicidae</taxon>
        <taxon>Formicinae</taxon>
        <taxon>Camponotus</taxon>
    </lineage>
</organism>
<keyword evidence="4" id="KW-1185">Reference proteome</keyword>
<feature type="transmembrane region" description="Helical" evidence="2">
    <location>
        <begin position="229"/>
        <end position="249"/>
    </location>
</feature>
<sequence>MVGVDGGGWWWLVVVSRDTSGAGLVAERTSRRKHTQHSSSSSRITKQTHSSKIVSQIMSGIMEKKDVLQRKPTLARRVSDMFKDGNYSGPPMLFRHASMQKIRHCCQNMNLLPYLLYSFDNSKSHPLVRKVHVSLSHFLREITISLLIAYENLRQLREIHVEDQDKRIKTIAKPDDFTKLTASLGGFEKPKRKPHPLFLVAAVYLVPLLLGFQMLALCSLTIFGKYTPGFIFLMTSMLFLGGIALKVLLHESALHNERKKVQ</sequence>
<accession>E2A828</accession>
<dbReference type="OrthoDB" id="7677010at2759"/>
<dbReference type="InParanoid" id="E2A828"/>
<feature type="compositionally biased region" description="Polar residues" evidence="1">
    <location>
        <begin position="37"/>
        <end position="50"/>
    </location>
</feature>